<gene>
    <name evidence="5" type="ORF">GMPD_22940</name>
    <name evidence="6" type="ORF">M1B72_13110</name>
</gene>
<keyword evidence="3 5" id="KW-0808">Transferase</keyword>
<dbReference type="Proteomes" id="UP000568888">
    <property type="component" value="Unassembled WGS sequence"/>
</dbReference>
<evidence type="ECO:0000313" key="5">
    <source>
        <dbReference type="EMBL" id="GFO64375.1"/>
    </source>
</evidence>
<keyword evidence="8" id="KW-1185">Reference proteome</keyword>
<dbReference type="EMBL" id="BLXY01000003">
    <property type="protein sequence ID" value="GFO64375.1"/>
    <property type="molecule type" value="Genomic_DNA"/>
</dbReference>
<dbReference type="CDD" id="cd04186">
    <property type="entry name" value="GT_2_like_c"/>
    <property type="match status" value="1"/>
</dbReference>
<dbReference type="EMBL" id="CP096574">
    <property type="protein sequence ID" value="UPU34390.1"/>
    <property type="molecule type" value="Genomic_DNA"/>
</dbReference>
<dbReference type="RefSeq" id="WP_183347371.1">
    <property type="nucleotide sequence ID" value="NZ_BLXY01000003.1"/>
</dbReference>
<keyword evidence="2" id="KW-0328">Glycosyltransferase</keyword>
<dbReference type="InterPro" id="IPR029044">
    <property type="entry name" value="Nucleotide-diphossugar_trans"/>
</dbReference>
<dbReference type="SUPFAM" id="SSF53448">
    <property type="entry name" value="Nucleotide-diphospho-sugar transferases"/>
    <property type="match status" value="1"/>
</dbReference>
<evidence type="ECO:0000256" key="1">
    <source>
        <dbReference type="ARBA" id="ARBA00006739"/>
    </source>
</evidence>
<dbReference type="GO" id="GO:0016757">
    <property type="term" value="F:glycosyltransferase activity"/>
    <property type="evidence" value="ECO:0007669"/>
    <property type="project" value="UniProtKB-KW"/>
</dbReference>
<dbReference type="Proteomes" id="UP000831485">
    <property type="component" value="Chromosome"/>
</dbReference>
<dbReference type="Gene3D" id="3.90.550.10">
    <property type="entry name" value="Spore Coat Polysaccharide Biosynthesis Protein SpsA, Chain A"/>
    <property type="match status" value="1"/>
</dbReference>
<dbReference type="PANTHER" id="PTHR43179">
    <property type="entry name" value="RHAMNOSYLTRANSFERASE WBBL"/>
    <property type="match status" value="1"/>
</dbReference>
<evidence type="ECO:0000259" key="4">
    <source>
        <dbReference type="Pfam" id="PF00535"/>
    </source>
</evidence>
<evidence type="ECO:0000313" key="7">
    <source>
        <dbReference type="Proteomes" id="UP000568888"/>
    </source>
</evidence>
<reference evidence="5" key="2">
    <citation type="journal article" date="2021" name="Int. J. Syst. Evol. Microbiol.">
        <title>Geomonas silvestris sp. nov., Geomonas paludis sp. nov. and Geomonas limicola sp. nov., isolated from terrestrial environments, and emended description of the genus Geomonas.</title>
        <authorList>
            <person name="Itoh H."/>
            <person name="Xu Z."/>
            <person name="Masuda Y."/>
            <person name="Ushijima N."/>
            <person name="Hayakawa C."/>
            <person name="Shiratori Y."/>
            <person name="Senoo K."/>
        </authorList>
    </citation>
    <scope>NUCLEOTIDE SEQUENCE</scope>
    <source>
        <strain evidence="5">Red736</strain>
    </source>
</reference>
<accession>A0A6V8MW09</accession>
<reference evidence="6" key="3">
    <citation type="submission" date="2022-04" db="EMBL/GenBank/DDBJ databases">
        <authorList>
            <person name="Liu G."/>
        </authorList>
    </citation>
    <scope>NUCLEOTIDE SEQUENCE</scope>
    <source>
        <strain evidence="6">RG22</strain>
    </source>
</reference>
<proteinExistence type="inferred from homology"/>
<comment type="similarity">
    <text evidence="1">Belongs to the glycosyltransferase 2 family.</text>
</comment>
<name>A0A6V8MW09_9BACT</name>
<organism evidence="5 7">
    <name type="scientific">Geomonas paludis</name>
    <dbReference type="NCBI Taxonomy" id="2740185"/>
    <lineage>
        <taxon>Bacteria</taxon>
        <taxon>Pseudomonadati</taxon>
        <taxon>Thermodesulfobacteriota</taxon>
        <taxon>Desulfuromonadia</taxon>
        <taxon>Geobacterales</taxon>
        <taxon>Geobacteraceae</taxon>
        <taxon>Geomonas</taxon>
    </lineage>
</organism>
<reference evidence="7" key="1">
    <citation type="submission" date="2020-06" db="EMBL/GenBank/DDBJ databases">
        <title>Draft genomic sequecing of Geomonas sp. Red736.</title>
        <authorList>
            <person name="Itoh H."/>
            <person name="Xu Z.X."/>
            <person name="Ushijima N."/>
            <person name="Masuda Y."/>
            <person name="Shiratori Y."/>
            <person name="Senoo K."/>
        </authorList>
    </citation>
    <scope>NUCLEOTIDE SEQUENCE [LARGE SCALE GENOMIC DNA]</scope>
    <source>
        <strain evidence="7">Red736</strain>
    </source>
</reference>
<dbReference type="Pfam" id="PF00535">
    <property type="entry name" value="Glycos_transf_2"/>
    <property type="match status" value="2"/>
</dbReference>
<dbReference type="InterPro" id="IPR001173">
    <property type="entry name" value="Glyco_trans_2-like"/>
</dbReference>
<dbReference type="AlphaFoldDB" id="A0A6V8MW09"/>
<sequence>MSRVSVILVNWNGWRDTLECLDSLLGLDYPDFDIAVCDNASGDDSAARIREWAASRQVTFAEYDRQAAEGGGDGYQEGGTGTCNERGTGAWRSQSPKVTLIHTGANLGFAGGNNVGLRYALARGASFCWLLNNDTVVEPDALSQLCARMEADPGIGMCGSTIRYYQDRDRVQALGGGYYCRWIGLPWHHGRFTRGGSAAGGRAEARMNYVEGASMLVSRRFLLEVGLLCEDYFLFFEEADWAERARGRFTLGYAPGSVVYHKVGQSIGTSSNPAKKSTVCDFYNIRNRILFARRHHPVTLPTVYLVLGAELMLRFLCGKWDRGIMIARLMLSAGNCGAVKP</sequence>
<evidence type="ECO:0000256" key="3">
    <source>
        <dbReference type="ARBA" id="ARBA00022679"/>
    </source>
</evidence>
<evidence type="ECO:0000313" key="8">
    <source>
        <dbReference type="Proteomes" id="UP000831485"/>
    </source>
</evidence>
<feature type="domain" description="Glycosyltransferase 2-like" evidence="4">
    <location>
        <begin position="92"/>
        <end position="172"/>
    </location>
</feature>
<feature type="domain" description="Glycosyltransferase 2-like" evidence="4">
    <location>
        <begin position="5"/>
        <end position="54"/>
    </location>
</feature>
<evidence type="ECO:0000256" key="2">
    <source>
        <dbReference type="ARBA" id="ARBA00022676"/>
    </source>
</evidence>
<protein>
    <submittedName>
        <fullName evidence="5">Glycosyl transferase family 2</fullName>
    </submittedName>
    <submittedName>
        <fullName evidence="6">Glycosyltransferase family 2 protein</fullName>
    </submittedName>
</protein>
<evidence type="ECO:0000313" key="6">
    <source>
        <dbReference type="EMBL" id="UPU34390.1"/>
    </source>
</evidence>
<dbReference type="PANTHER" id="PTHR43179:SF12">
    <property type="entry name" value="GALACTOFURANOSYLTRANSFERASE GLFT2"/>
    <property type="match status" value="1"/>
</dbReference>